<organism evidence="1 2">
    <name type="scientific">Streptomyces demainii</name>
    <dbReference type="NCBI Taxonomy" id="588122"/>
    <lineage>
        <taxon>Bacteria</taxon>
        <taxon>Bacillati</taxon>
        <taxon>Actinomycetota</taxon>
        <taxon>Actinomycetes</taxon>
        <taxon>Kitasatosporales</taxon>
        <taxon>Streptomycetaceae</taxon>
        <taxon>Streptomyces</taxon>
    </lineage>
</organism>
<evidence type="ECO:0000313" key="2">
    <source>
        <dbReference type="Proteomes" id="UP001234880"/>
    </source>
</evidence>
<protein>
    <submittedName>
        <fullName evidence="1">GNAT superfamily N-acetyltransferase</fullName>
    </submittedName>
</protein>
<gene>
    <name evidence="1" type="ORF">JOF35_000130</name>
</gene>
<dbReference type="RefSeq" id="WP_307109882.1">
    <property type="nucleotide sequence ID" value="NZ_JAURUE010000001.1"/>
</dbReference>
<evidence type="ECO:0000313" key="1">
    <source>
        <dbReference type="EMBL" id="MDP9607853.1"/>
    </source>
</evidence>
<reference evidence="1 2" key="1">
    <citation type="submission" date="2023-07" db="EMBL/GenBank/DDBJ databases">
        <title>Sequencing the genomes of 1000 actinobacteria strains.</title>
        <authorList>
            <person name="Klenk H.-P."/>
        </authorList>
    </citation>
    <scope>NUCLEOTIDE SEQUENCE [LARGE SCALE GENOMIC DNA]</scope>
    <source>
        <strain evidence="1 2">DSM 41600</strain>
    </source>
</reference>
<name>A0ABT9KHF5_9ACTN</name>
<dbReference type="EMBL" id="JAURUE010000001">
    <property type="protein sequence ID" value="MDP9607853.1"/>
    <property type="molecule type" value="Genomic_DNA"/>
</dbReference>
<sequence>MAVKHGYEPPSALAMGVAVAKVHGLAVAETARWQGLAAVLLKRARQVHDQLGYLLMYGSYETERNPATFYTGWRYTVLDAGQGVSLQRIGIPFGVHADPHECVFTSWRSPPRRCAHRGGPAASFPWSQSC</sequence>
<accession>A0ABT9KHF5</accession>
<dbReference type="InterPro" id="IPR016181">
    <property type="entry name" value="Acyl_CoA_acyltransferase"/>
</dbReference>
<keyword evidence="2" id="KW-1185">Reference proteome</keyword>
<dbReference type="SUPFAM" id="SSF55729">
    <property type="entry name" value="Acyl-CoA N-acyltransferases (Nat)"/>
    <property type="match status" value="1"/>
</dbReference>
<comment type="caution">
    <text evidence="1">The sequence shown here is derived from an EMBL/GenBank/DDBJ whole genome shotgun (WGS) entry which is preliminary data.</text>
</comment>
<proteinExistence type="predicted"/>
<dbReference type="Proteomes" id="UP001234880">
    <property type="component" value="Unassembled WGS sequence"/>
</dbReference>